<feature type="transmembrane region" description="Helical" evidence="8">
    <location>
        <begin position="223"/>
        <end position="245"/>
    </location>
</feature>
<dbReference type="STRING" id="1499967.U27_02457"/>
<reference evidence="9" key="1">
    <citation type="journal article" date="2015" name="PeerJ">
        <title>First genomic representation of candidate bacterial phylum KSB3 points to enhanced environmental sensing as a trigger of wastewater bulking.</title>
        <authorList>
            <person name="Sekiguchi Y."/>
            <person name="Ohashi A."/>
            <person name="Parks D.H."/>
            <person name="Yamauchi T."/>
            <person name="Tyson G.W."/>
            <person name="Hugenholtz P."/>
        </authorList>
    </citation>
    <scope>NUCLEOTIDE SEQUENCE [LARGE SCALE GENOMIC DNA]</scope>
</reference>
<feature type="transmembrane region" description="Helical" evidence="8">
    <location>
        <begin position="277"/>
        <end position="296"/>
    </location>
</feature>
<evidence type="ECO:0000256" key="2">
    <source>
        <dbReference type="ARBA" id="ARBA00022448"/>
    </source>
</evidence>
<evidence type="ECO:0000256" key="1">
    <source>
        <dbReference type="ARBA" id="ARBA00004651"/>
    </source>
</evidence>
<sequence length="344" mass="37480">MKFRMLDVLNRDRNLLQLFVIAVVVFVLMSALNPGKFLAMRNFESMSFQFPEYGILAIAMMLAMLTGGIDLSVVGIANFAGILAAMVLTNWIPEAAGSGTIVLMIFVAMLVALITGVTCGLLNGLLIAYFEITPILATLGSMQLFTGVSIVITKGYAVTTYPDQFLFLGNGTIWIFPVPLLIFAFFAILFAFILRRTTFGIKLFMMGTNPTASRFSGINNTLMLIKTYIITGCLAGIAGVVMIARTNSAKADYGASYILQSVLIAVLGGVNPSGGFGTILGLIVAILSLQFLSSGFNMLRFNNFAKEFTWGLFLLFVMVFNYLMNVRRMKRESLKGANVQQSLP</sequence>
<dbReference type="InterPro" id="IPR001851">
    <property type="entry name" value="ABC_transp_permease"/>
</dbReference>
<evidence type="ECO:0000313" key="9">
    <source>
        <dbReference type="EMBL" id="GAK55623.1"/>
    </source>
</evidence>
<evidence type="ECO:0000256" key="4">
    <source>
        <dbReference type="ARBA" id="ARBA00022519"/>
    </source>
</evidence>
<dbReference type="EMBL" id="DF820463">
    <property type="protein sequence ID" value="GAK55623.1"/>
    <property type="molecule type" value="Genomic_DNA"/>
</dbReference>
<keyword evidence="5 8" id="KW-0812">Transmembrane</keyword>
<feature type="transmembrane region" description="Helical" evidence="8">
    <location>
        <begin position="173"/>
        <end position="194"/>
    </location>
</feature>
<evidence type="ECO:0000313" key="10">
    <source>
        <dbReference type="Proteomes" id="UP000030661"/>
    </source>
</evidence>
<dbReference type="Pfam" id="PF02653">
    <property type="entry name" value="BPD_transp_2"/>
    <property type="match status" value="1"/>
</dbReference>
<feature type="transmembrane region" description="Helical" evidence="8">
    <location>
        <begin position="135"/>
        <end position="153"/>
    </location>
</feature>
<evidence type="ECO:0000256" key="7">
    <source>
        <dbReference type="ARBA" id="ARBA00023136"/>
    </source>
</evidence>
<dbReference type="AlphaFoldDB" id="A0A0S6W7F4"/>
<dbReference type="HOGENOM" id="CLU_028880_0_0_0"/>
<feature type="transmembrane region" description="Helical" evidence="8">
    <location>
        <begin position="308"/>
        <end position="326"/>
    </location>
</feature>
<dbReference type="PANTHER" id="PTHR32196:SF21">
    <property type="entry name" value="ABC TRANSPORTER PERMEASE PROTEIN YPHD-RELATED"/>
    <property type="match status" value="1"/>
</dbReference>
<comment type="subcellular location">
    <subcellularLocation>
        <location evidence="1">Cell membrane</location>
        <topology evidence="1">Multi-pass membrane protein</topology>
    </subcellularLocation>
</comment>
<dbReference type="CDD" id="cd06579">
    <property type="entry name" value="TM_PBP1_transp_AraH_like"/>
    <property type="match status" value="1"/>
</dbReference>
<keyword evidence="4" id="KW-0997">Cell inner membrane</keyword>
<proteinExistence type="predicted"/>
<keyword evidence="2" id="KW-0813">Transport</keyword>
<keyword evidence="10" id="KW-1185">Reference proteome</keyword>
<evidence type="ECO:0000256" key="6">
    <source>
        <dbReference type="ARBA" id="ARBA00022989"/>
    </source>
</evidence>
<dbReference type="eggNOG" id="COG1172">
    <property type="taxonomic scope" value="Bacteria"/>
</dbReference>
<keyword evidence="6 8" id="KW-1133">Transmembrane helix</keyword>
<gene>
    <name evidence="9" type="ORF">U27_02457</name>
</gene>
<evidence type="ECO:0000256" key="5">
    <source>
        <dbReference type="ARBA" id="ARBA00022692"/>
    </source>
</evidence>
<dbReference type="GO" id="GO:0022857">
    <property type="term" value="F:transmembrane transporter activity"/>
    <property type="evidence" value="ECO:0007669"/>
    <property type="project" value="InterPro"/>
</dbReference>
<organism evidence="9">
    <name type="scientific">Vecturithrix granuli</name>
    <dbReference type="NCBI Taxonomy" id="1499967"/>
    <lineage>
        <taxon>Bacteria</taxon>
        <taxon>Candidatus Moduliflexota</taxon>
        <taxon>Candidatus Vecturitrichia</taxon>
        <taxon>Candidatus Vecturitrichales</taxon>
        <taxon>Candidatus Vecturitrichaceae</taxon>
        <taxon>Candidatus Vecturithrix</taxon>
    </lineage>
</organism>
<name>A0A0S6W7F4_VECG1</name>
<feature type="transmembrane region" description="Helical" evidence="8">
    <location>
        <begin position="53"/>
        <end position="81"/>
    </location>
</feature>
<dbReference type="GO" id="GO:0005886">
    <property type="term" value="C:plasma membrane"/>
    <property type="evidence" value="ECO:0007669"/>
    <property type="project" value="UniProtKB-SubCell"/>
</dbReference>
<feature type="transmembrane region" description="Helical" evidence="8">
    <location>
        <begin position="251"/>
        <end position="270"/>
    </location>
</feature>
<evidence type="ECO:0000256" key="8">
    <source>
        <dbReference type="SAM" id="Phobius"/>
    </source>
</evidence>
<keyword evidence="3" id="KW-1003">Cell membrane</keyword>
<protein>
    <submittedName>
        <fullName evidence="9">Inner-membrane translocator</fullName>
    </submittedName>
</protein>
<feature type="transmembrane region" description="Helical" evidence="8">
    <location>
        <begin position="101"/>
        <end position="128"/>
    </location>
</feature>
<evidence type="ECO:0000256" key="3">
    <source>
        <dbReference type="ARBA" id="ARBA00022475"/>
    </source>
</evidence>
<keyword evidence="7 8" id="KW-0472">Membrane</keyword>
<accession>A0A0S6W7F4</accession>
<dbReference type="PANTHER" id="PTHR32196">
    <property type="entry name" value="ABC TRANSPORTER PERMEASE PROTEIN YPHD-RELATED-RELATED"/>
    <property type="match status" value="1"/>
</dbReference>
<dbReference type="Proteomes" id="UP000030661">
    <property type="component" value="Unassembled WGS sequence"/>
</dbReference>
<feature type="transmembrane region" description="Helical" evidence="8">
    <location>
        <begin position="15"/>
        <end position="32"/>
    </location>
</feature>